<accession>A0A401JAF6</accession>
<comment type="caution">
    <text evidence="1">The sequence shown here is derived from an EMBL/GenBank/DDBJ whole genome shotgun (WGS) entry which is preliminary data.</text>
</comment>
<evidence type="ECO:0000313" key="2">
    <source>
        <dbReference type="Proteomes" id="UP000286806"/>
    </source>
</evidence>
<keyword evidence="2" id="KW-1185">Reference proteome</keyword>
<evidence type="ECO:0000313" key="1">
    <source>
        <dbReference type="EMBL" id="GBL44613.1"/>
    </source>
</evidence>
<organism evidence="1 2">
    <name type="scientific">Sulfuriferula multivorans</name>
    <dbReference type="NCBI Taxonomy" id="1559896"/>
    <lineage>
        <taxon>Bacteria</taxon>
        <taxon>Pseudomonadati</taxon>
        <taxon>Pseudomonadota</taxon>
        <taxon>Betaproteobacteria</taxon>
        <taxon>Nitrosomonadales</taxon>
        <taxon>Sulfuricellaceae</taxon>
        <taxon>Sulfuriferula</taxon>
    </lineage>
</organism>
<dbReference type="Proteomes" id="UP000286806">
    <property type="component" value="Unassembled WGS sequence"/>
</dbReference>
<proteinExistence type="predicted"/>
<dbReference type="AlphaFoldDB" id="A0A401JAF6"/>
<gene>
    <name evidence="1" type="ORF">SFMTTN_0413</name>
</gene>
<reference evidence="1 2" key="1">
    <citation type="journal article" date="2019" name="Front. Microbiol.">
        <title>Genomes of Neutrophilic Sulfur-Oxidizing Chemolithoautotrophs Representing 9 Proteobacterial Species From 8 Genera.</title>
        <authorList>
            <person name="Watanabe T."/>
            <person name="Kojima H."/>
            <person name="Umezawa K."/>
            <person name="Hori C."/>
            <person name="Takasuka T.E."/>
            <person name="Kato Y."/>
            <person name="Fukui M."/>
        </authorList>
    </citation>
    <scope>NUCLEOTIDE SEQUENCE [LARGE SCALE GENOMIC DNA]</scope>
    <source>
        <strain evidence="1 2">TTN</strain>
    </source>
</reference>
<name>A0A401JAF6_9PROT</name>
<dbReference type="EMBL" id="BGOW01000002">
    <property type="protein sequence ID" value="GBL44613.1"/>
    <property type="molecule type" value="Genomic_DNA"/>
</dbReference>
<sequence length="68" mass="7962">MEQKMDEINVVVLQTDIFPDQETLAEAIEQLQKTHRVWHFDATQTGNAERDWDQALLRLLDADRIIVV</sequence>
<protein>
    <submittedName>
        <fullName evidence="1">Uncharacterized protein</fullName>
    </submittedName>
</protein>